<gene>
    <name evidence="1" type="ORF">PFICI_12918</name>
</gene>
<keyword evidence="2" id="KW-1185">Reference proteome</keyword>
<dbReference type="AlphaFoldDB" id="W3WQ90"/>
<sequence>MSIDSEPPPSYSDVVAIKQAFAHLDRARGGYSFPERFSIWPNSHDSAVKWLLGESTRHRPLYAISRREQRSGNKPDVILHNGISLKDHSLASFRSFQPKTWSVRLPSHAEPNASLIVSAPSDWRAQKRPLLRFSIETDVHNRLEEFEWRSSNNENIRASLGGDSLGLLGWKLVRIVQDDLTRQIPGPRGAWPRTKNGAEIVAVFTNSETALSEWRFAFLGTATTAALGSNWQLMAISTALILLDTALRVERKAA</sequence>
<dbReference type="HOGENOM" id="CLU_1094613_0_0_1"/>
<dbReference type="InParanoid" id="W3WQ90"/>
<organism evidence="1 2">
    <name type="scientific">Pestalotiopsis fici (strain W106-1 / CGMCC3.15140)</name>
    <dbReference type="NCBI Taxonomy" id="1229662"/>
    <lineage>
        <taxon>Eukaryota</taxon>
        <taxon>Fungi</taxon>
        <taxon>Dikarya</taxon>
        <taxon>Ascomycota</taxon>
        <taxon>Pezizomycotina</taxon>
        <taxon>Sordariomycetes</taxon>
        <taxon>Xylariomycetidae</taxon>
        <taxon>Amphisphaeriales</taxon>
        <taxon>Sporocadaceae</taxon>
        <taxon>Pestalotiopsis</taxon>
    </lineage>
</organism>
<evidence type="ECO:0000313" key="2">
    <source>
        <dbReference type="Proteomes" id="UP000030651"/>
    </source>
</evidence>
<dbReference type="OrthoDB" id="5073671at2759"/>
<dbReference type="STRING" id="1229662.W3WQ90"/>
<protein>
    <submittedName>
        <fullName evidence="1">Uncharacterized protein</fullName>
    </submittedName>
</protein>
<reference evidence="2" key="1">
    <citation type="journal article" date="2015" name="BMC Genomics">
        <title>Genomic and transcriptomic analysis of the endophytic fungus Pestalotiopsis fici reveals its lifestyle and high potential for synthesis of natural products.</title>
        <authorList>
            <person name="Wang X."/>
            <person name="Zhang X."/>
            <person name="Liu L."/>
            <person name="Xiang M."/>
            <person name="Wang W."/>
            <person name="Sun X."/>
            <person name="Che Y."/>
            <person name="Guo L."/>
            <person name="Liu G."/>
            <person name="Guo L."/>
            <person name="Wang C."/>
            <person name="Yin W.B."/>
            <person name="Stadler M."/>
            <person name="Zhang X."/>
            <person name="Liu X."/>
        </authorList>
    </citation>
    <scope>NUCLEOTIDE SEQUENCE [LARGE SCALE GENOMIC DNA]</scope>
    <source>
        <strain evidence="2">W106-1 / CGMCC3.15140</strain>
    </source>
</reference>
<dbReference type="RefSeq" id="XP_007839690.1">
    <property type="nucleotide sequence ID" value="XM_007841499.1"/>
</dbReference>
<evidence type="ECO:0000313" key="1">
    <source>
        <dbReference type="EMBL" id="ETS75974.1"/>
    </source>
</evidence>
<proteinExistence type="predicted"/>
<dbReference type="KEGG" id="pfy:PFICI_12918"/>
<dbReference type="EMBL" id="KI912118">
    <property type="protein sequence ID" value="ETS75974.1"/>
    <property type="molecule type" value="Genomic_DNA"/>
</dbReference>
<name>W3WQ90_PESFW</name>
<dbReference type="Proteomes" id="UP000030651">
    <property type="component" value="Unassembled WGS sequence"/>
</dbReference>
<dbReference type="GeneID" id="19277931"/>
<accession>W3WQ90</accession>